<name>A0A3E0H9L2_9GAMM</name>
<gene>
    <name evidence="1" type="ORF">DFR26_0523</name>
</gene>
<sequence>MTSKDTAKLRYTLNVDCHGGRLLSAEFHLSATPEEVNLWLSKRMPLQPSDEMLRARVELRAALKHLKPDPGHILSAEYFSIDDSFFDVENVLIYNIGTGTFRDASQNGLRFLRHRQRPAPTPSGSAFPYLHRYRLVPSPASLSEHTFHFEVPRLTSTLKPHNIWWHAADALCTTPVTINDKFSLHLEITTTTPVVNVAAVLKPLLDGVICALHSDIRPNKEVVQRLAAKCGWDPALVAQKLQEPKLPFLGDKCLIEPYRDYVKWAPDDHLCESCTVVVMRGTEARCKVDIRNHESKSA</sequence>
<keyword evidence="2" id="KW-1185">Reference proteome</keyword>
<dbReference type="Proteomes" id="UP000256774">
    <property type="component" value="Unassembled WGS sequence"/>
</dbReference>
<organism evidence="1 2">
    <name type="scientific">Paraperlucidibaca baekdonensis</name>
    <dbReference type="NCBI Taxonomy" id="748120"/>
    <lineage>
        <taxon>Bacteria</taxon>
        <taxon>Pseudomonadati</taxon>
        <taxon>Pseudomonadota</taxon>
        <taxon>Gammaproteobacteria</taxon>
        <taxon>Moraxellales</taxon>
        <taxon>Moraxellaceae</taxon>
        <taxon>Paraperlucidibaca</taxon>
    </lineage>
</organism>
<protein>
    <submittedName>
        <fullName evidence="1">Uncharacterized protein</fullName>
    </submittedName>
</protein>
<dbReference type="EMBL" id="QUNR01000001">
    <property type="protein sequence ID" value="REH40323.1"/>
    <property type="molecule type" value="Genomic_DNA"/>
</dbReference>
<comment type="caution">
    <text evidence="1">The sequence shown here is derived from an EMBL/GenBank/DDBJ whole genome shotgun (WGS) entry which is preliminary data.</text>
</comment>
<reference evidence="1 2" key="1">
    <citation type="submission" date="2018-08" db="EMBL/GenBank/DDBJ databases">
        <title>Genomic Encyclopedia of Type Strains, Phase IV (KMG-IV): sequencing the most valuable type-strain genomes for metagenomic binning, comparative biology and taxonomic classification.</title>
        <authorList>
            <person name="Goeker M."/>
        </authorList>
    </citation>
    <scope>NUCLEOTIDE SEQUENCE [LARGE SCALE GENOMIC DNA]</scope>
    <source>
        <strain evidence="1 2">DSM 26022</strain>
    </source>
</reference>
<dbReference type="AlphaFoldDB" id="A0A3E0H9L2"/>
<evidence type="ECO:0000313" key="2">
    <source>
        <dbReference type="Proteomes" id="UP000256774"/>
    </source>
</evidence>
<accession>A0A3E0H9L2</accession>
<proteinExistence type="predicted"/>
<evidence type="ECO:0000313" key="1">
    <source>
        <dbReference type="EMBL" id="REH40323.1"/>
    </source>
</evidence>